<gene>
    <name evidence="2" type="ORF">UFOVP24_7</name>
</gene>
<feature type="coiled-coil region" evidence="1">
    <location>
        <begin position="38"/>
        <end position="65"/>
    </location>
</feature>
<evidence type="ECO:0000313" key="2">
    <source>
        <dbReference type="EMBL" id="CAB4240844.1"/>
    </source>
</evidence>
<proteinExistence type="predicted"/>
<name>A0A6J5T7N5_9CAUD</name>
<reference evidence="2" key="1">
    <citation type="submission" date="2020-05" db="EMBL/GenBank/DDBJ databases">
        <authorList>
            <person name="Chiriac C."/>
            <person name="Salcher M."/>
            <person name="Ghai R."/>
            <person name="Kavagutti S V."/>
        </authorList>
    </citation>
    <scope>NUCLEOTIDE SEQUENCE</scope>
</reference>
<evidence type="ECO:0000256" key="1">
    <source>
        <dbReference type="SAM" id="Coils"/>
    </source>
</evidence>
<protein>
    <submittedName>
        <fullName evidence="2">Uncharacterized protein</fullName>
    </submittedName>
</protein>
<keyword evidence="1" id="KW-0175">Coiled coil</keyword>
<sequence length="65" mass="7726">MPIDQIIEAMRDIAEKQYRGEPAANRLAYHVGLLESRLREYIYQFENIQEELKQCQIELIAKESE</sequence>
<accession>A0A6J5T7N5</accession>
<organism evidence="2">
    <name type="scientific">uncultured Caudovirales phage</name>
    <dbReference type="NCBI Taxonomy" id="2100421"/>
    <lineage>
        <taxon>Viruses</taxon>
        <taxon>Duplodnaviria</taxon>
        <taxon>Heunggongvirae</taxon>
        <taxon>Uroviricota</taxon>
        <taxon>Caudoviricetes</taxon>
        <taxon>Peduoviridae</taxon>
        <taxon>Maltschvirus</taxon>
        <taxon>Maltschvirus maltsch</taxon>
    </lineage>
</organism>
<dbReference type="EMBL" id="LR797817">
    <property type="protein sequence ID" value="CAB4240844.1"/>
    <property type="molecule type" value="Genomic_DNA"/>
</dbReference>